<keyword evidence="3" id="KW-1185">Reference proteome</keyword>
<protein>
    <recommendedName>
        <fullName evidence="4">Protein WVD2-like 7</fullName>
    </recommendedName>
</protein>
<reference evidence="2 3" key="1">
    <citation type="journal article" date="2021" name="Nat. Plants">
        <title>The Taxus genome provides insights into paclitaxel biosynthesis.</title>
        <authorList>
            <person name="Xiong X."/>
            <person name="Gou J."/>
            <person name="Liao Q."/>
            <person name="Li Y."/>
            <person name="Zhou Q."/>
            <person name="Bi G."/>
            <person name="Li C."/>
            <person name="Du R."/>
            <person name="Wang X."/>
            <person name="Sun T."/>
            <person name="Guo L."/>
            <person name="Liang H."/>
            <person name="Lu P."/>
            <person name="Wu Y."/>
            <person name="Zhang Z."/>
            <person name="Ro D.K."/>
            <person name="Shang Y."/>
            <person name="Huang S."/>
            <person name="Yan J."/>
        </authorList>
    </citation>
    <scope>NUCLEOTIDE SEQUENCE [LARGE SCALE GENOMIC DNA]</scope>
    <source>
        <strain evidence="2">Ta-2019</strain>
    </source>
</reference>
<dbReference type="OMA" id="DACYEWS"/>
<dbReference type="PANTHER" id="PTHR47067">
    <property type="entry name" value="TPX2 (TARGETING PROTEIN FOR XKLP2) PROTEIN FAMILY-RELATED"/>
    <property type="match status" value="1"/>
</dbReference>
<feature type="region of interest" description="Disordered" evidence="1">
    <location>
        <begin position="1"/>
        <end position="39"/>
    </location>
</feature>
<dbReference type="InterPro" id="IPR044216">
    <property type="entry name" value="WDL7"/>
</dbReference>
<accession>A0AA38FLP1</accession>
<dbReference type="AlphaFoldDB" id="A0AA38FLP1"/>
<sequence>MMATDNEDICLEWSQPEELRDPAESQMEGPRGNLQRESSISFGRFESDSLSWEKWSSFSQNRYLEEVERFSTPGSVIQKKAYFEAHFKKIAAQKALEQQAQLESQLGIGSNYYDEEHHLGETTESPDQNGEGNDEDYTFSHSIVFDNSPHKTDTEEGNLTIRDPKNRLCVGQAEDPIQHVSLSDE</sequence>
<dbReference type="EMBL" id="JAHRHJ020000008">
    <property type="protein sequence ID" value="KAH9306447.1"/>
    <property type="molecule type" value="Genomic_DNA"/>
</dbReference>
<evidence type="ECO:0000313" key="3">
    <source>
        <dbReference type="Proteomes" id="UP000824469"/>
    </source>
</evidence>
<feature type="region of interest" description="Disordered" evidence="1">
    <location>
        <begin position="107"/>
        <end position="185"/>
    </location>
</feature>
<proteinExistence type="predicted"/>
<dbReference type="Proteomes" id="UP000824469">
    <property type="component" value="Unassembled WGS sequence"/>
</dbReference>
<feature type="compositionally biased region" description="Acidic residues" evidence="1">
    <location>
        <begin position="1"/>
        <end position="10"/>
    </location>
</feature>
<organism evidence="2 3">
    <name type="scientific">Taxus chinensis</name>
    <name type="common">Chinese yew</name>
    <name type="synonym">Taxus wallichiana var. chinensis</name>
    <dbReference type="NCBI Taxonomy" id="29808"/>
    <lineage>
        <taxon>Eukaryota</taxon>
        <taxon>Viridiplantae</taxon>
        <taxon>Streptophyta</taxon>
        <taxon>Embryophyta</taxon>
        <taxon>Tracheophyta</taxon>
        <taxon>Spermatophyta</taxon>
        <taxon>Pinopsida</taxon>
        <taxon>Pinidae</taxon>
        <taxon>Conifers II</taxon>
        <taxon>Cupressales</taxon>
        <taxon>Taxaceae</taxon>
        <taxon>Taxus</taxon>
    </lineage>
</organism>
<dbReference type="PANTHER" id="PTHR47067:SF7">
    <property type="entry name" value="TPX2 (TARGETING PROTEIN FOR XKLP2) PROTEIN FAMILY"/>
    <property type="match status" value="1"/>
</dbReference>
<evidence type="ECO:0000313" key="2">
    <source>
        <dbReference type="EMBL" id="KAH9306447.1"/>
    </source>
</evidence>
<evidence type="ECO:0000256" key="1">
    <source>
        <dbReference type="SAM" id="MobiDB-lite"/>
    </source>
</evidence>
<comment type="caution">
    <text evidence="2">The sequence shown here is derived from an EMBL/GenBank/DDBJ whole genome shotgun (WGS) entry which is preliminary data.</text>
</comment>
<feature type="compositionally biased region" description="Polar residues" evidence="1">
    <location>
        <begin position="122"/>
        <end position="131"/>
    </location>
</feature>
<gene>
    <name evidence="2" type="ORF">KI387_010851</name>
</gene>
<evidence type="ECO:0008006" key="4">
    <source>
        <dbReference type="Google" id="ProtNLM"/>
    </source>
</evidence>
<name>A0AA38FLP1_TAXCH</name>